<dbReference type="InterPro" id="IPR013517">
    <property type="entry name" value="FG-GAP"/>
</dbReference>
<evidence type="ECO:0000313" key="5">
    <source>
        <dbReference type="Proteomes" id="UP000199645"/>
    </source>
</evidence>
<dbReference type="SUPFAM" id="SSF52266">
    <property type="entry name" value="SGNH hydrolase"/>
    <property type="match status" value="1"/>
</dbReference>
<keyword evidence="1 2" id="KW-0732">Signal</keyword>
<dbReference type="InterPro" id="IPR036514">
    <property type="entry name" value="SGNH_hydro_sf"/>
</dbReference>
<accession>A0A1I2ILR3</accession>
<dbReference type="PANTHER" id="PTHR30383">
    <property type="entry name" value="THIOESTERASE 1/PROTEASE 1/LYSOPHOSPHOLIPASE L1"/>
    <property type="match status" value="1"/>
</dbReference>
<evidence type="ECO:0000313" key="4">
    <source>
        <dbReference type="EMBL" id="SFF42630.1"/>
    </source>
</evidence>
<dbReference type="STRING" id="35752.SAMN05421541_110149"/>
<dbReference type="Pfam" id="PF13517">
    <property type="entry name" value="FG-GAP_3"/>
    <property type="match status" value="2"/>
</dbReference>
<dbReference type="GO" id="GO:0004622">
    <property type="term" value="F:phosphatidylcholine lysophospholipase activity"/>
    <property type="evidence" value="ECO:0007669"/>
    <property type="project" value="TreeGrafter"/>
</dbReference>
<feature type="signal peptide" evidence="2">
    <location>
        <begin position="1"/>
        <end position="28"/>
    </location>
</feature>
<dbReference type="SUPFAM" id="SSF69318">
    <property type="entry name" value="Integrin alpha N-terminal domain"/>
    <property type="match status" value="1"/>
</dbReference>
<dbReference type="RefSeq" id="WP_093618639.1">
    <property type="nucleotide sequence ID" value="NZ_BOMT01000056.1"/>
</dbReference>
<dbReference type="InterPro" id="IPR028994">
    <property type="entry name" value="Integrin_alpha_N"/>
</dbReference>
<dbReference type="Pfam" id="PF13472">
    <property type="entry name" value="Lipase_GDSL_2"/>
    <property type="match status" value="1"/>
</dbReference>
<name>A0A1I2ILR3_9ACTN</name>
<evidence type="ECO:0000256" key="1">
    <source>
        <dbReference type="ARBA" id="ARBA00022729"/>
    </source>
</evidence>
<protein>
    <submittedName>
        <fullName evidence="4">Lysophospholipase L1</fullName>
    </submittedName>
</protein>
<dbReference type="EMBL" id="FONV01000010">
    <property type="protein sequence ID" value="SFF42630.1"/>
    <property type="molecule type" value="Genomic_DNA"/>
</dbReference>
<organism evidence="4 5">
    <name type="scientific">Actinoplanes philippinensis</name>
    <dbReference type="NCBI Taxonomy" id="35752"/>
    <lineage>
        <taxon>Bacteria</taxon>
        <taxon>Bacillati</taxon>
        <taxon>Actinomycetota</taxon>
        <taxon>Actinomycetes</taxon>
        <taxon>Micromonosporales</taxon>
        <taxon>Micromonosporaceae</taxon>
        <taxon>Actinoplanes</taxon>
    </lineage>
</organism>
<dbReference type="Gene3D" id="3.40.50.1110">
    <property type="entry name" value="SGNH hydrolase"/>
    <property type="match status" value="1"/>
</dbReference>
<gene>
    <name evidence="4" type="ORF">SAMN05421541_110149</name>
</gene>
<feature type="chain" id="PRO_5011549450" evidence="2">
    <location>
        <begin position="29"/>
        <end position="509"/>
    </location>
</feature>
<feature type="domain" description="SGNH hydrolase-type esterase" evidence="3">
    <location>
        <begin position="46"/>
        <end position="219"/>
    </location>
</feature>
<keyword evidence="5" id="KW-1185">Reference proteome</keyword>
<dbReference type="PANTHER" id="PTHR30383:SF5">
    <property type="entry name" value="SGNH HYDROLASE-TYPE ESTERASE DOMAIN-CONTAINING PROTEIN"/>
    <property type="match status" value="1"/>
</dbReference>
<dbReference type="AlphaFoldDB" id="A0A1I2ILR3"/>
<dbReference type="InterPro" id="IPR013830">
    <property type="entry name" value="SGNH_hydro"/>
</dbReference>
<evidence type="ECO:0000259" key="3">
    <source>
        <dbReference type="Pfam" id="PF13472"/>
    </source>
</evidence>
<dbReference type="OrthoDB" id="581998at2"/>
<evidence type="ECO:0000256" key="2">
    <source>
        <dbReference type="SAM" id="SignalP"/>
    </source>
</evidence>
<dbReference type="InterPro" id="IPR051532">
    <property type="entry name" value="Ester_Hydrolysis_Enzymes"/>
</dbReference>
<dbReference type="Gene3D" id="2.40.128.340">
    <property type="match status" value="1"/>
</dbReference>
<dbReference type="Proteomes" id="UP000199645">
    <property type="component" value="Unassembled WGS sequence"/>
</dbReference>
<sequence>MALSSLRRSSGFGGAVLSLFAVLASVLAAPGAAAAADVPHLRVLPLGDSITYGAGSNVGGGYRPPLWQKVRNQSAFTIDFVGSQRSGSVADPQHEGHSGWFIEQINANAVSWLNSSAPDVVLLHIGINDLDRQPTEDAIPDLRTLLTTIFTTRPAVTVVLAGLLPRDPAMAARVNDFNTRAQQLVADRAAAGNRIRYVEWPVTAEQMADRLHPADSGYEVIAQTYFTALRQVVAEGAMTTSPAPAGSAPETASKVRWADFDGDGRDDYWVIADGGAVHVWTNRGDSTWSYQGQVATGLTSDRRQVRIADFDGDGKADYLWIQPSGAVRAYLNRGGDGGGGWPLLGQVATGVTTNADQVRFADFDGDRKADYFLFNANGTVNLYLNRGGDGNGGWINDGRVAGGLTTDASRVRLADYDGDAKADYLWLDETGAVDVWLNRGGDGRGGWQGLGRVAPGATADHQQVRFARYTADARADYLRINLNGSVDAWTNGAEGWTGPQRIAGGAVIE</sequence>
<dbReference type="CDD" id="cd01833">
    <property type="entry name" value="XynB_like"/>
    <property type="match status" value="1"/>
</dbReference>
<proteinExistence type="predicted"/>
<reference evidence="4 5" key="1">
    <citation type="submission" date="2016-10" db="EMBL/GenBank/DDBJ databases">
        <authorList>
            <person name="de Groot N.N."/>
        </authorList>
    </citation>
    <scope>NUCLEOTIDE SEQUENCE [LARGE SCALE GENOMIC DNA]</scope>
    <source>
        <strain evidence="4 5">DSM 43019</strain>
    </source>
</reference>